<dbReference type="GO" id="GO:0006412">
    <property type="term" value="P:translation"/>
    <property type="evidence" value="ECO:0007669"/>
    <property type="project" value="UniProtKB-KW"/>
</dbReference>
<evidence type="ECO:0000256" key="3">
    <source>
        <dbReference type="ARBA" id="ARBA00022555"/>
    </source>
</evidence>
<dbReference type="NCBIfam" id="NF008775">
    <property type="entry name" value="PRK11819.1"/>
    <property type="match status" value="1"/>
</dbReference>
<organism evidence="14 15">
    <name type="scientific">Tritonibacter mobilis F1926</name>
    <dbReference type="NCBI Taxonomy" id="1265309"/>
    <lineage>
        <taxon>Bacteria</taxon>
        <taxon>Pseudomonadati</taxon>
        <taxon>Pseudomonadota</taxon>
        <taxon>Alphaproteobacteria</taxon>
        <taxon>Rhodobacterales</taxon>
        <taxon>Paracoccaceae</taxon>
        <taxon>Tritonibacter</taxon>
    </lineage>
</organism>
<comment type="subcellular location">
    <subcellularLocation>
        <location evidence="12">Cytoplasm</location>
    </subcellularLocation>
    <text evidence="12">Associates with ribosomes and polysomes.</text>
</comment>
<comment type="similarity">
    <text evidence="1 12">Belongs to the ABC transporter superfamily. ABCF family. Translational throttle EttA subfamily.</text>
</comment>
<dbReference type="Pfam" id="PF00005">
    <property type="entry name" value="ABC_tran"/>
    <property type="match status" value="2"/>
</dbReference>
<dbReference type="GO" id="GO:0016887">
    <property type="term" value="F:ATP hydrolysis activity"/>
    <property type="evidence" value="ECO:0007669"/>
    <property type="project" value="UniProtKB-UniRule"/>
</dbReference>
<dbReference type="FunFam" id="3.40.50.300:FF:000183">
    <property type="entry name" value="ABC transporter ATP-binding protein yjjK"/>
    <property type="match status" value="1"/>
</dbReference>
<evidence type="ECO:0000256" key="10">
    <source>
        <dbReference type="ARBA" id="ARBA00022884"/>
    </source>
</evidence>
<accession>A0A1B0ZZ87</accession>
<keyword evidence="6 12" id="KW-0547">Nucleotide-binding</keyword>
<dbReference type="InterPro" id="IPR022374">
    <property type="entry name" value="EttA"/>
</dbReference>
<feature type="region of interest" description="PtIM" evidence="12">
    <location>
        <begin position="242"/>
        <end position="322"/>
    </location>
</feature>
<dbReference type="GO" id="GO:0019843">
    <property type="term" value="F:rRNA binding"/>
    <property type="evidence" value="ECO:0007669"/>
    <property type="project" value="UniProtKB-UniRule"/>
</dbReference>
<dbReference type="PROSITE" id="PS00211">
    <property type="entry name" value="ABC_TRANSPORTER_1"/>
    <property type="match status" value="1"/>
</dbReference>
<sequence length="555" mass="61999">MASYQYVYHMQGVSKTYPGGKKCFENIHLSFLPGVKIGVVGVNGAGKSTLMKIMAGMDTDFTGEAWSAEGAKVGYLPQEPQLDESLTVRENVMLGVAEKKAKVDRFNQIAVEMAENYTDELMEEMTALQDAIDSENLWDLDSQVDVSMEALRCPPDDAAIKDLSGGEKRRVALCKLLLEAPDMLLLDEPTNHLDAETIAWLQQHLIDYKGTILCVTHDRYFLDDITGWILELDRGRGIPYEGNYSSWLEQKSKRLQQEAREDKAKQKTLERELEWMRQGQKARQAKSKARIAAYNEMANTSEREKVGRAQIVIPNGPRLGGKVIEVENLGKHYGDKQLVEGLSFSLPPGGIVGVIGPNGAGKSTLFKMLTGQEQPDEGSVTYGDTVKLSYVDQSRDDLNDNDTVWEAISGGAEIIELGDAQVNSRAYCSSFNFKGGDQQKKLNLLSGGERNRVHMARLLKEGGNVLLLDEPTNDLDVETLRALEDALVDFAGCAVVISHDRFFLDRICTHILAFEGDAHVEWFEGNFEDYEEDKKRRLGPDALEPKRLKHKKFVR</sequence>
<evidence type="ECO:0000256" key="12">
    <source>
        <dbReference type="HAMAP-Rule" id="MF_00847"/>
    </source>
</evidence>
<dbReference type="InterPro" id="IPR027417">
    <property type="entry name" value="P-loop_NTPase"/>
</dbReference>
<keyword evidence="8 12" id="KW-0067">ATP-binding</keyword>
<dbReference type="PROSITE" id="PS50893">
    <property type="entry name" value="ABC_TRANSPORTER_2"/>
    <property type="match status" value="2"/>
</dbReference>
<comment type="domain">
    <text evidence="12">The P-site tRNA interaction motif (PtIM domain) probably interacts with the P-site tRNA(fMet) as well as the 23S rRNA.</text>
</comment>
<keyword evidence="5 12" id="KW-0677">Repeat</keyword>
<dbReference type="SUPFAM" id="SSF52540">
    <property type="entry name" value="P-loop containing nucleoside triphosphate hydrolases"/>
    <property type="match status" value="2"/>
</dbReference>
<reference evidence="14 15" key="1">
    <citation type="journal article" date="2016" name="ISME J.">
        <title>Global occurrence and heterogeneity of the Roseobacter-clade species Ruegeria mobilis.</title>
        <authorList>
            <person name="Sonnenschein E."/>
            <person name="Gram L."/>
        </authorList>
    </citation>
    <scope>NUCLEOTIDE SEQUENCE [LARGE SCALE GENOMIC DNA]</scope>
    <source>
        <strain evidence="14 15">F1926</strain>
    </source>
</reference>
<dbReference type="GO" id="GO:0000049">
    <property type="term" value="F:tRNA binding"/>
    <property type="evidence" value="ECO:0007669"/>
    <property type="project" value="UniProtKB-UniRule"/>
</dbReference>
<keyword evidence="4 12" id="KW-0699">rRNA-binding</keyword>
<dbReference type="PANTHER" id="PTHR43858">
    <property type="entry name" value="ENERGY-DEPENDENT TRANSLATIONAL THROTTLE PROTEIN ETTA"/>
    <property type="match status" value="1"/>
</dbReference>
<keyword evidence="11 12" id="KW-0648">Protein biosynthesis</keyword>
<dbReference type="GO" id="GO:0005737">
    <property type="term" value="C:cytoplasm"/>
    <property type="evidence" value="ECO:0007669"/>
    <property type="project" value="UniProtKB-SubCell"/>
</dbReference>
<evidence type="ECO:0000256" key="8">
    <source>
        <dbReference type="ARBA" id="ARBA00022840"/>
    </source>
</evidence>
<evidence type="ECO:0000259" key="13">
    <source>
        <dbReference type="PROSITE" id="PS50893"/>
    </source>
</evidence>
<dbReference type="GeneID" id="28248682"/>
<dbReference type="HAMAP" id="MF_00847">
    <property type="entry name" value="EttA"/>
    <property type="match status" value="1"/>
</dbReference>
<keyword evidence="7 12" id="KW-0378">Hydrolase</keyword>
<comment type="subunit">
    <text evidence="12">Monomer. Probably contacts ribosomal proteins L1, L5, L33 and S7, the 16S and 23S rRNA and the P-site containing tRNA(fMet).</text>
</comment>
<keyword evidence="3 12" id="KW-0820">tRNA-binding</keyword>
<dbReference type="Proteomes" id="UP000013243">
    <property type="component" value="Chromosome"/>
</dbReference>
<dbReference type="InterPro" id="IPR017871">
    <property type="entry name" value="ABC_transporter-like_CS"/>
</dbReference>
<dbReference type="PANTHER" id="PTHR43858:SF1">
    <property type="entry name" value="ABC TRANSPORTER-RELATED PROTEIN"/>
    <property type="match status" value="1"/>
</dbReference>
<keyword evidence="10 12" id="KW-0694">RNA-binding</keyword>
<evidence type="ECO:0000313" key="14">
    <source>
        <dbReference type="EMBL" id="ANP39642.1"/>
    </source>
</evidence>
<comment type="domain">
    <text evidence="12">The arm domain is inserted in the first ABC transporter domain. Probably contacts ribosomal protein L1.</text>
</comment>
<protein>
    <recommendedName>
        <fullName evidence="12">Energy-dependent translational throttle protein EttA</fullName>
        <ecNumber evidence="12">3.6.1.-</ecNumber>
    </recommendedName>
    <alternativeName>
        <fullName evidence="12">Translational regulatory factor EttA</fullName>
    </alternativeName>
</protein>
<evidence type="ECO:0000256" key="9">
    <source>
        <dbReference type="ARBA" id="ARBA00022845"/>
    </source>
</evidence>
<dbReference type="KEGG" id="rmb:K529_002580"/>
<feature type="domain" description="ABC transporter" evidence="13">
    <location>
        <begin position="324"/>
        <end position="541"/>
    </location>
</feature>
<evidence type="ECO:0000256" key="11">
    <source>
        <dbReference type="ARBA" id="ARBA00022917"/>
    </source>
</evidence>
<proteinExistence type="inferred from homology"/>
<dbReference type="Pfam" id="PF12848">
    <property type="entry name" value="ABC_tran_Xtn"/>
    <property type="match status" value="1"/>
</dbReference>
<evidence type="ECO:0000256" key="6">
    <source>
        <dbReference type="ARBA" id="ARBA00022741"/>
    </source>
</evidence>
<dbReference type="STRING" id="1265309.K529_002580"/>
<gene>
    <name evidence="12" type="primary">ettA</name>
    <name evidence="14" type="ORF">K529_002580</name>
</gene>
<dbReference type="EC" id="3.6.1.-" evidence="12"/>
<evidence type="ECO:0000256" key="5">
    <source>
        <dbReference type="ARBA" id="ARBA00022737"/>
    </source>
</evidence>
<dbReference type="GO" id="GO:0043022">
    <property type="term" value="F:ribosome binding"/>
    <property type="evidence" value="ECO:0007669"/>
    <property type="project" value="UniProtKB-UniRule"/>
</dbReference>
<dbReference type="Gene3D" id="3.40.50.300">
    <property type="entry name" value="P-loop containing nucleotide triphosphate hydrolases"/>
    <property type="match status" value="2"/>
</dbReference>
<keyword evidence="2 12" id="KW-0963">Cytoplasm</keyword>
<evidence type="ECO:0000256" key="2">
    <source>
        <dbReference type="ARBA" id="ARBA00022490"/>
    </source>
</evidence>
<keyword evidence="9 12" id="KW-0810">Translation regulation</keyword>
<evidence type="ECO:0000256" key="1">
    <source>
        <dbReference type="ARBA" id="ARBA00005868"/>
    </source>
</evidence>
<dbReference type="RefSeq" id="WP_005622036.1">
    <property type="nucleotide sequence ID" value="NZ_CP015230.1"/>
</dbReference>
<dbReference type="GO" id="GO:0045900">
    <property type="term" value="P:negative regulation of translational elongation"/>
    <property type="evidence" value="ECO:0007669"/>
    <property type="project" value="UniProtKB-UniRule"/>
</dbReference>
<evidence type="ECO:0000313" key="15">
    <source>
        <dbReference type="Proteomes" id="UP000013243"/>
    </source>
</evidence>
<dbReference type="InterPro" id="IPR003593">
    <property type="entry name" value="AAA+_ATPase"/>
</dbReference>
<dbReference type="AlphaFoldDB" id="A0A1B0ZZ87"/>
<dbReference type="SMART" id="SM00382">
    <property type="entry name" value="AAA"/>
    <property type="match status" value="2"/>
</dbReference>
<dbReference type="GO" id="GO:0005524">
    <property type="term" value="F:ATP binding"/>
    <property type="evidence" value="ECO:0007669"/>
    <property type="project" value="UniProtKB-UniRule"/>
</dbReference>
<comment type="caution">
    <text evidence="12">Lacks conserved residue(s) required for the propagation of feature annotation.</text>
</comment>
<feature type="domain" description="ABC transporter" evidence="13">
    <location>
        <begin position="8"/>
        <end position="259"/>
    </location>
</feature>
<evidence type="ECO:0000256" key="7">
    <source>
        <dbReference type="ARBA" id="ARBA00022801"/>
    </source>
</evidence>
<evidence type="ECO:0000256" key="4">
    <source>
        <dbReference type="ARBA" id="ARBA00022730"/>
    </source>
</evidence>
<dbReference type="FunFam" id="3.40.50.300:FF:000011">
    <property type="entry name" value="Putative ABC transporter ATP-binding component"/>
    <property type="match status" value="1"/>
</dbReference>
<dbReference type="CDD" id="cd03221">
    <property type="entry name" value="ABCF_EF-3"/>
    <property type="match status" value="2"/>
</dbReference>
<dbReference type="NCBIfam" id="TIGR03719">
    <property type="entry name" value="ABC_ABC_ChvD"/>
    <property type="match status" value="1"/>
</dbReference>
<comment type="function">
    <text evidence="12">A translation factor that gates the progression of the 70S ribosomal initiation complex (IC, containing tRNA(fMet) in the P-site) into the translation elongation cycle by using a mechanism sensitive to the ATP/ADP ratio. Binds to the 70S ribosome E-site where it modulates the state of the translating ribosome during subunit translocation. ATP hydrolysis probably frees it from the ribosome, which can enter the elongation phase.</text>
</comment>
<comment type="catalytic activity">
    <reaction evidence="12">
        <text>ATP + H2O = ADP + phosphate + H(+)</text>
        <dbReference type="Rhea" id="RHEA:13065"/>
        <dbReference type="ChEBI" id="CHEBI:15377"/>
        <dbReference type="ChEBI" id="CHEBI:15378"/>
        <dbReference type="ChEBI" id="CHEBI:30616"/>
        <dbReference type="ChEBI" id="CHEBI:43474"/>
        <dbReference type="ChEBI" id="CHEBI:456216"/>
    </reaction>
</comment>
<dbReference type="OrthoDB" id="9808609at2"/>
<name>A0A1B0ZZ87_9RHOB</name>
<feature type="binding site" evidence="12">
    <location>
        <begin position="356"/>
        <end position="363"/>
    </location>
    <ligand>
        <name>ATP</name>
        <dbReference type="ChEBI" id="CHEBI:30616"/>
        <label>2</label>
    </ligand>
</feature>
<dbReference type="InterPro" id="IPR003439">
    <property type="entry name" value="ABC_transporter-like_ATP-bd"/>
</dbReference>
<dbReference type="InterPro" id="IPR032781">
    <property type="entry name" value="ABC_tran_Xtn"/>
</dbReference>
<feature type="binding site" evidence="12">
    <location>
        <begin position="41"/>
        <end position="48"/>
    </location>
    <ligand>
        <name>ATP</name>
        <dbReference type="ChEBI" id="CHEBI:30616"/>
        <label>1</label>
    </ligand>
</feature>
<dbReference type="EMBL" id="CP015230">
    <property type="protein sequence ID" value="ANP39642.1"/>
    <property type="molecule type" value="Genomic_DNA"/>
</dbReference>